<feature type="signal peptide" evidence="7">
    <location>
        <begin position="1"/>
        <end position="18"/>
    </location>
</feature>
<protein>
    <recommendedName>
        <fullName evidence="10">Serine incorporator 5</fullName>
    </recommendedName>
</protein>
<feature type="transmembrane region" description="Helical" evidence="6">
    <location>
        <begin position="383"/>
        <end position="404"/>
    </location>
</feature>
<keyword evidence="3 6" id="KW-0812">Transmembrane</keyword>
<sequence length="454" mass="50267">MGCLLSCVACCFCDAAASLCCKCLPSCRNSTSTRLFYVAIFLTVLIFSCICLSSDIETMLKKIPSLCPGGDDDLCSLITGYGAVYRMCFSLSLFFFVFSILMIKVQTSADFRAALHNGFWFFKIIAIIGIMVGAFFIRDPQFLYVWRIFGLIGALLFTFLQLTLLVDFAHSWNEKWCSGYEETGNRAYCCGLISFTAIFYAVTIAAISCFYVFFAFGPTCHFGKMLVSINLFLCVIFSIVSILPAVQEKLPSSGLLQSSCISAYIMYLTWSALVNIPDIKCNPTLRTINTTTTDENGKTIEVVTADLNFNWQTGVSLTILFCSVVYACIRTSSHSAVGLLMISPIPLSGGGDTANAVEPDGYDAVTAKRGGQRVWDNERDCVAYSYSMFHFMMLLATLFVMMSITNWYSPDTRTGLLSANHASFWIKAVSSWVCASIYIWTLIAPALFPNREFA</sequence>
<keyword evidence="4 6" id="KW-1133">Transmembrane helix</keyword>
<evidence type="ECO:0000256" key="6">
    <source>
        <dbReference type="SAM" id="Phobius"/>
    </source>
</evidence>
<evidence type="ECO:0000256" key="2">
    <source>
        <dbReference type="ARBA" id="ARBA00006665"/>
    </source>
</evidence>
<feature type="transmembrane region" description="Helical" evidence="6">
    <location>
        <begin position="225"/>
        <end position="243"/>
    </location>
</feature>
<evidence type="ECO:0000256" key="5">
    <source>
        <dbReference type="ARBA" id="ARBA00023136"/>
    </source>
</evidence>
<organism evidence="8 9">
    <name type="scientific">Hymenolepis diminuta</name>
    <name type="common">Rat tapeworm</name>
    <dbReference type="NCBI Taxonomy" id="6216"/>
    <lineage>
        <taxon>Eukaryota</taxon>
        <taxon>Metazoa</taxon>
        <taxon>Spiralia</taxon>
        <taxon>Lophotrochozoa</taxon>
        <taxon>Platyhelminthes</taxon>
        <taxon>Cestoda</taxon>
        <taxon>Eucestoda</taxon>
        <taxon>Cyclophyllidea</taxon>
        <taxon>Hymenolepididae</taxon>
        <taxon>Hymenolepis</taxon>
    </lineage>
</organism>
<dbReference type="PANTHER" id="PTHR10383">
    <property type="entry name" value="SERINE INCORPORATOR"/>
    <property type="match status" value="1"/>
</dbReference>
<feature type="transmembrane region" description="Helical" evidence="6">
    <location>
        <begin position="185"/>
        <end position="213"/>
    </location>
</feature>
<evidence type="ECO:0000256" key="1">
    <source>
        <dbReference type="ARBA" id="ARBA00004141"/>
    </source>
</evidence>
<reference evidence="8 9" key="1">
    <citation type="submission" date="2019-07" db="EMBL/GenBank/DDBJ databases">
        <authorList>
            <person name="Jastrzebski P J."/>
            <person name="Paukszto L."/>
            <person name="Jastrzebski P J."/>
        </authorList>
    </citation>
    <scope>NUCLEOTIDE SEQUENCE [LARGE SCALE GENOMIC DNA]</scope>
    <source>
        <strain evidence="8 9">WMS-il1</strain>
    </source>
</reference>
<evidence type="ECO:0000313" key="9">
    <source>
        <dbReference type="Proteomes" id="UP000321570"/>
    </source>
</evidence>
<feature type="transmembrane region" description="Helical" evidence="6">
    <location>
        <begin position="144"/>
        <end position="165"/>
    </location>
</feature>
<keyword evidence="5 6" id="KW-0472">Membrane</keyword>
<feature type="chain" id="PRO_5022009887" description="Serine incorporator 5" evidence="7">
    <location>
        <begin position="19"/>
        <end position="454"/>
    </location>
</feature>
<evidence type="ECO:0000256" key="7">
    <source>
        <dbReference type="SAM" id="SignalP"/>
    </source>
</evidence>
<dbReference type="Proteomes" id="UP000321570">
    <property type="component" value="Unassembled WGS sequence"/>
</dbReference>
<feature type="transmembrane region" description="Helical" evidence="6">
    <location>
        <begin position="255"/>
        <end position="276"/>
    </location>
</feature>
<keyword evidence="7" id="KW-0732">Signal</keyword>
<comment type="subcellular location">
    <subcellularLocation>
        <location evidence="1">Membrane</location>
        <topology evidence="1">Multi-pass membrane protein</topology>
    </subcellularLocation>
</comment>
<evidence type="ECO:0008006" key="10">
    <source>
        <dbReference type="Google" id="ProtNLM"/>
    </source>
</evidence>
<accession>A0A564YAL7</accession>
<keyword evidence="9" id="KW-1185">Reference proteome</keyword>
<dbReference type="InterPro" id="IPR005016">
    <property type="entry name" value="TDE1/TMS"/>
</dbReference>
<feature type="transmembrane region" description="Helical" evidence="6">
    <location>
        <begin position="34"/>
        <end position="53"/>
    </location>
</feature>
<proteinExistence type="inferred from homology"/>
<evidence type="ECO:0000313" key="8">
    <source>
        <dbReference type="EMBL" id="VUZ44280.1"/>
    </source>
</evidence>
<dbReference type="Pfam" id="PF03348">
    <property type="entry name" value="Serinc"/>
    <property type="match status" value="1"/>
</dbReference>
<feature type="transmembrane region" description="Helical" evidence="6">
    <location>
        <begin position="83"/>
        <end position="103"/>
    </location>
</feature>
<name>A0A564YAL7_HYMDI</name>
<evidence type="ECO:0000256" key="4">
    <source>
        <dbReference type="ARBA" id="ARBA00022989"/>
    </source>
</evidence>
<feature type="transmembrane region" description="Helical" evidence="6">
    <location>
        <begin position="118"/>
        <end position="137"/>
    </location>
</feature>
<dbReference type="GO" id="GO:0016020">
    <property type="term" value="C:membrane"/>
    <property type="evidence" value="ECO:0007669"/>
    <property type="project" value="UniProtKB-SubCell"/>
</dbReference>
<evidence type="ECO:0000256" key="3">
    <source>
        <dbReference type="ARBA" id="ARBA00022692"/>
    </source>
</evidence>
<gene>
    <name evidence="8" type="ORF">WMSIL1_LOCUS4556</name>
</gene>
<comment type="similarity">
    <text evidence="2">Belongs to the TDE1 family.</text>
</comment>
<dbReference type="PANTHER" id="PTHR10383:SF9">
    <property type="entry name" value="SERINE INCORPORATOR, ISOFORM F"/>
    <property type="match status" value="1"/>
</dbReference>
<feature type="transmembrane region" description="Helical" evidence="6">
    <location>
        <begin position="424"/>
        <end position="448"/>
    </location>
</feature>
<dbReference type="AlphaFoldDB" id="A0A564YAL7"/>
<dbReference type="EMBL" id="CABIJS010000123">
    <property type="protein sequence ID" value="VUZ44280.1"/>
    <property type="molecule type" value="Genomic_DNA"/>
</dbReference>